<feature type="region of interest" description="Disordered" evidence="1">
    <location>
        <begin position="178"/>
        <end position="198"/>
    </location>
</feature>
<evidence type="ECO:0000313" key="3">
    <source>
        <dbReference type="EMBL" id="MDC8757010.1"/>
    </source>
</evidence>
<dbReference type="InterPro" id="IPR025295">
    <property type="entry name" value="eCIS_core_dom"/>
</dbReference>
<dbReference type="Proteomes" id="UP001221208">
    <property type="component" value="Unassembled WGS sequence"/>
</dbReference>
<dbReference type="RefSeq" id="WP_273669798.1">
    <property type="nucleotide sequence ID" value="NZ_JAQQXR010000001.1"/>
</dbReference>
<feature type="domain" description="eCIS core" evidence="2">
    <location>
        <begin position="45"/>
        <end position="120"/>
    </location>
</feature>
<evidence type="ECO:0000313" key="4">
    <source>
        <dbReference type="Proteomes" id="UP001221208"/>
    </source>
</evidence>
<organism evidence="3 4">
    <name type="scientific">Janthinobacterium fluminis</name>
    <dbReference type="NCBI Taxonomy" id="2987524"/>
    <lineage>
        <taxon>Bacteria</taxon>
        <taxon>Pseudomonadati</taxon>
        <taxon>Pseudomonadota</taxon>
        <taxon>Betaproteobacteria</taxon>
        <taxon>Burkholderiales</taxon>
        <taxon>Oxalobacteraceae</taxon>
        <taxon>Janthinobacterium</taxon>
    </lineage>
</organism>
<protein>
    <submittedName>
        <fullName evidence="3">DUF4157 domain-containing protein</fullName>
    </submittedName>
</protein>
<reference evidence="3 4" key="1">
    <citation type="submission" date="2022-10" db="EMBL/GenBank/DDBJ databases">
        <title>Janthinobacterium sp. hw3 Genome sequencing.</title>
        <authorList>
            <person name="Park S."/>
        </authorList>
    </citation>
    <scope>NUCLEOTIDE SEQUENCE [LARGE SCALE GENOMIC DNA]</scope>
    <source>
        <strain evidence="4">hw3</strain>
    </source>
</reference>
<name>A0ABT5JW96_9BURK</name>
<evidence type="ECO:0000256" key="1">
    <source>
        <dbReference type="SAM" id="MobiDB-lite"/>
    </source>
</evidence>
<dbReference type="Pfam" id="PF13699">
    <property type="entry name" value="eCIS_core"/>
    <property type="match status" value="1"/>
</dbReference>
<comment type="caution">
    <text evidence="3">The sequence shown here is derived from an EMBL/GenBank/DDBJ whole genome shotgun (WGS) entry which is preliminary data.</text>
</comment>
<dbReference type="EMBL" id="JAQQXR010000001">
    <property type="protein sequence ID" value="MDC8757010.1"/>
    <property type="molecule type" value="Genomic_DNA"/>
</dbReference>
<accession>A0ABT5JW96</accession>
<sequence>MGYADLHPNSGAANPAAGAMLRRSMPAEERAAAGVRDMLQSAGRPLDGATRGAMQGHFKRDLSRVRVHTDAAAADSAAALHASAYTVGPHIAFGRGRFAPDTPQGKHLIAHELAHTVQQGFAAPPAAIVASRRAGAAHEGEANRAASRIVAGRDAGAIAETTGGNAVVQKQDLDEAPQTMQVPAGPGSGSGATPTAAPALPRPFTFTVATGTARFPNVFRIPSSGGFSISASAVMSARPATRLAYWIQPITSGWHFNGDTEEYETGAGSQTKTWSGLAGDVDCSLEITTNNTNPGNALTGSGTISP</sequence>
<evidence type="ECO:0000259" key="2">
    <source>
        <dbReference type="Pfam" id="PF13699"/>
    </source>
</evidence>
<proteinExistence type="predicted"/>
<keyword evidence="4" id="KW-1185">Reference proteome</keyword>
<gene>
    <name evidence="3" type="ORF">OIK44_05330</name>
</gene>